<dbReference type="CDD" id="cd03319">
    <property type="entry name" value="L-Ala-DL-Glu_epimerase"/>
    <property type="match status" value="1"/>
</dbReference>
<dbReference type="InterPro" id="IPR029017">
    <property type="entry name" value="Enolase-like_N"/>
</dbReference>
<dbReference type="EC" id="5.1.1.-" evidence="7"/>
<dbReference type="Pfam" id="PF13378">
    <property type="entry name" value="MR_MLE_C"/>
    <property type="match status" value="1"/>
</dbReference>
<comment type="caution">
    <text evidence="9">The sequence shown here is derived from an EMBL/GenBank/DDBJ whole genome shotgun (WGS) entry which is preliminary data.</text>
</comment>
<feature type="domain" description="Mandelate racemase/muconate lactonizing enzyme C-terminal" evidence="8">
    <location>
        <begin position="144"/>
        <end position="240"/>
    </location>
</feature>
<dbReference type="Gene3D" id="3.30.390.10">
    <property type="entry name" value="Enolase-like, N-terminal domain"/>
    <property type="match status" value="1"/>
</dbReference>
<dbReference type="SUPFAM" id="SSF54826">
    <property type="entry name" value="Enolase N-terminal domain-like"/>
    <property type="match status" value="1"/>
</dbReference>
<dbReference type="PANTHER" id="PTHR48073">
    <property type="entry name" value="O-SUCCINYLBENZOATE SYNTHASE-RELATED"/>
    <property type="match status" value="1"/>
</dbReference>
<sequence>MSVKPVTITSVDIYRFSIPMEPFTIATGTMHHAQNVFIRIHTDVGFYGVGECSAFPMIVGETQDTCLVMARYFAKLWKEQDALDIPARMQQLHDAAAGNTTIKSAFDMALYDIAAKHARLPLYQFLGGAKRVVESDITIGIGTPEAMAAKAIEFKKSGANILKVKLGKDAKSDVERIRQIRQAVGPEMRIRVDANQGWSFDDAVFTLQAIGPYDIEFCEQPMRTWYDDRLPALMKLSPAKIMADESVYNHHDARKQIESNSCHYINIKMAKSGGLLEAKKIHDIAAQHGIPCMMGGMLESRIALSAKLHFVYASPNIQFYDMDTCMLGHLADPCVGGVTYDGYKLNISDAVGIGADADEAFLEGCEKWSV</sequence>
<evidence type="ECO:0000256" key="3">
    <source>
        <dbReference type="ARBA" id="ARBA00022842"/>
    </source>
</evidence>
<dbReference type="RefSeq" id="WP_191165127.1">
    <property type="nucleotide sequence ID" value="NZ_JACWMX010000008.1"/>
</dbReference>
<dbReference type="InterPro" id="IPR029065">
    <property type="entry name" value="Enolase_C-like"/>
</dbReference>
<evidence type="ECO:0000256" key="6">
    <source>
        <dbReference type="PIRSR" id="PIRSR634603-3"/>
    </source>
</evidence>
<keyword evidence="3 6" id="KW-0460">Magnesium</keyword>
<dbReference type="AlphaFoldDB" id="A0A926S394"/>
<dbReference type="Gene3D" id="3.20.20.120">
    <property type="entry name" value="Enolase-like C-terminal domain"/>
    <property type="match status" value="1"/>
</dbReference>
<dbReference type="FunFam" id="3.30.390.10:FF:000009">
    <property type="entry name" value="Hydrophobic dipeptide epimerase"/>
    <property type="match status" value="1"/>
</dbReference>
<dbReference type="InterPro" id="IPR013341">
    <property type="entry name" value="Mandelate_racemase_N_dom"/>
</dbReference>
<dbReference type="SUPFAM" id="SSF51604">
    <property type="entry name" value="Enolase C-terminal domain-like"/>
    <property type="match status" value="1"/>
</dbReference>
<dbReference type="InterPro" id="IPR034603">
    <property type="entry name" value="Dipeptide_epimerase"/>
</dbReference>
<dbReference type="SFLD" id="SFLDG00180">
    <property type="entry name" value="muconate_cycloisomerase"/>
    <property type="match status" value="1"/>
</dbReference>
<evidence type="ECO:0000256" key="1">
    <source>
        <dbReference type="ARBA" id="ARBA00008031"/>
    </source>
</evidence>
<feature type="active site" description="Proton acceptor; specific for (S)-substrate epimerization" evidence="5">
    <location>
        <position position="268"/>
    </location>
</feature>
<protein>
    <recommendedName>
        <fullName evidence="7">Dipeptide epimerase</fullName>
        <ecNumber evidence="7">5.1.1.-</ecNumber>
    </recommendedName>
</protein>
<proteinExistence type="inferred from homology"/>
<evidence type="ECO:0000259" key="8">
    <source>
        <dbReference type="SMART" id="SM00922"/>
    </source>
</evidence>
<dbReference type="PANTHER" id="PTHR48073:SF2">
    <property type="entry name" value="O-SUCCINYLBENZOATE SYNTHASE"/>
    <property type="match status" value="1"/>
</dbReference>
<comment type="cofactor">
    <cofactor evidence="6 7">
        <name>Mg(2+)</name>
        <dbReference type="ChEBI" id="CHEBI:18420"/>
    </cofactor>
    <text evidence="6 7">Binds 1 Mg(2+) ion per subunit.</text>
</comment>
<dbReference type="SMART" id="SM00922">
    <property type="entry name" value="MR_MLE"/>
    <property type="match status" value="1"/>
</dbReference>
<dbReference type="GO" id="GO:0000287">
    <property type="term" value="F:magnesium ion binding"/>
    <property type="evidence" value="ECO:0007669"/>
    <property type="project" value="UniProtKB-ARBA"/>
</dbReference>
<dbReference type="GO" id="GO:0006518">
    <property type="term" value="P:peptide metabolic process"/>
    <property type="evidence" value="ECO:0007669"/>
    <property type="project" value="UniProtKB-ARBA"/>
</dbReference>
<dbReference type="SFLD" id="SFLDS00001">
    <property type="entry name" value="Enolase"/>
    <property type="match status" value="1"/>
</dbReference>
<feature type="binding site" evidence="6">
    <location>
        <position position="244"/>
    </location>
    <ligand>
        <name>Mg(2+)</name>
        <dbReference type="ChEBI" id="CHEBI:18420"/>
    </ligand>
</feature>
<dbReference type="GO" id="GO:0016855">
    <property type="term" value="F:racemase and epimerase activity, acting on amino acids and derivatives"/>
    <property type="evidence" value="ECO:0007669"/>
    <property type="project" value="UniProtKB-UniRule"/>
</dbReference>
<gene>
    <name evidence="9" type="ORF">IDJ76_17840</name>
</gene>
<dbReference type="InterPro" id="IPR013342">
    <property type="entry name" value="Mandelate_racemase_C"/>
</dbReference>
<dbReference type="SFLD" id="SFLDF00009">
    <property type="entry name" value="o-succinylbenzoate_synthase"/>
    <property type="match status" value="1"/>
</dbReference>
<name>A0A926S394_9SPHI</name>
<dbReference type="Proteomes" id="UP000619078">
    <property type="component" value="Unassembled WGS sequence"/>
</dbReference>
<dbReference type="Pfam" id="PF02746">
    <property type="entry name" value="MR_MLE_N"/>
    <property type="match status" value="1"/>
</dbReference>
<feature type="active site" description="Proton acceptor; specific for (R)-substrate epimerization" evidence="5">
    <location>
        <position position="165"/>
    </location>
</feature>
<keyword evidence="10" id="KW-1185">Reference proteome</keyword>
<comment type="similarity">
    <text evidence="1 7">Belongs to the mandelate racemase/muconate lactonizing enzyme family.</text>
</comment>
<accession>A0A926S394</accession>
<feature type="binding site" evidence="6">
    <location>
        <position position="219"/>
    </location>
    <ligand>
        <name>Mg(2+)</name>
        <dbReference type="ChEBI" id="CHEBI:18420"/>
    </ligand>
</feature>
<dbReference type="InterPro" id="IPR036849">
    <property type="entry name" value="Enolase-like_C_sf"/>
</dbReference>
<keyword evidence="4 7" id="KW-0413">Isomerase</keyword>
<evidence type="ECO:0000256" key="2">
    <source>
        <dbReference type="ARBA" id="ARBA00022723"/>
    </source>
</evidence>
<evidence type="ECO:0000256" key="5">
    <source>
        <dbReference type="PIRSR" id="PIRSR634603-1"/>
    </source>
</evidence>
<dbReference type="EMBL" id="JACWMX010000008">
    <property type="protein sequence ID" value="MBD1394973.1"/>
    <property type="molecule type" value="Genomic_DNA"/>
</dbReference>
<reference evidence="9" key="1">
    <citation type="submission" date="2020-09" db="EMBL/GenBank/DDBJ databases">
        <title>Novel species of Mucilaginibacter isolated from a glacier on the Tibetan Plateau.</title>
        <authorList>
            <person name="Liu Q."/>
            <person name="Xin Y.-H."/>
        </authorList>
    </citation>
    <scope>NUCLEOTIDE SEQUENCE</scope>
    <source>
        <strain evidence="9">ZB1P21</strain>
    </source>
</reference>
<evidence type="ECO:0000256" key="4">
    <source>
        <dbReference type="ARBA" id="ARBA00023235"/>
    </source>
</evidence>
<keyword evidence="2 6" id="KW-0479">Metal-binding</keyword>
<feature type="binding site" evidence="6">
    <location>
        <position position="193"/>
    </location>
    <ligand>
        <name>Mg(2+)</name>
        <dbReference type="ChEBI" id="CHEBI:18420"/>
    </ligand>
</feature>
<evidence type="ECO:0000256" key="7">
    <source>
        <dbReference type="RuleBase" id="RU366006"/>
    </source>
</evidence>
<evidence type="ECO:0000313" key="10">
    <source>
        <dbReference type="Proteomes" id="UP000619078"/>
    </source>
</evidence>
<evidence type="ECO:0000313" key="9">
    <source>
        <dbReference type="EMBL" id="MBD1394973.1"/>
    </source>
</evidence>
<organism evidence="9 10">
    <name type="scientific">Mucilaginibacter glaciei</name>
    <dbReference type="NCBI Taxonomy" id="2772109"/>
    <lineage>
        <taxon>Bacteria</taxon>
        <taxon>Pseudomonadati</taxon>
        <taxon>Bacteroidota</taxon>
        <taxon>Sphingobacteriia</taxon>
        <taxon>Sphingobacteriales</taxon>
        <taxon>Sphingobacteriaceae</taxon>
        <taxon>Mucilaginibacter</taxon>
    </lineage>
</organism>